<reference evidence="3" key="1">
    <citation type="submission" date="2020-10" db="EMBL/GenBank/DDBJ databases">
        <authorList>
            <person name="Gilroy R."/>
        </authorList>
    </citation>
    <scope>NUCLEOTIDE SEQUENCE</scope>
    <source>
        <strain evidence="3">ChiBcolR7-354</strain>
    </source>
</reference>
<feature type="transmembrane region" description="Helical" evidence="1">
    <location>
        <begin position="296"/>
        <end position="317"/>
    </location>
</feature>
<feature type="transmembrane region" description="Helical" evidence="1">
    <location>
        <begin position="7"/>
        <end position="28"/>
    </location>
</feature>
<dbReference type="AlphaFoldDB" id="A0A9D1CS45"/>
<comment type="caution">
    <text evidence="3">The sequence shown here is derived from an EMBL/GenBank/DDBJ whole genome shotgun (WGS) entry which is preliminary data.</text>
</comment>
<keyword evidence="1" id="KW-1133">Transmembrane helix</keyword>
<feature type="transmembrane region" description="Helical" evidence="1">
    <location>
        <begin position="107"/>
        <end position="125"/>
    </location>
</feature>
<evidence type="ECO:0000313" key="3">
    <source>
        <dbReference type="EMBL" id="HIQ78008.1"/>
    </source>
</evidence>
<evidence type="ECO:0000313" key="4">
    <source>
        <dbReference type="Proteomes" id="UP000824262"/>
    </source>
</evidence>
<dbReference type="InterPro" id="IPR008756">
    <property type="entry name" value="Peptidase_M56"/>
</dbReference>
<dbReference type="Pfam" id="PF05569">
    <property type="entry name" value="Peptidase_M56"/>
    <property type="match status" value="1"/>
</dbReference>
<reference evidence="3" key="2">
    <citation type="journal article" date="2021" name="PeerJ">
        <title>Extensive microbial diversity within the chicken gut microbiome revealed by metagenomics and culture.</title>
        <authorList>
            <person name="Gilroy R."/>
            <person name="Ravi A."/>
            <person name="Getino M."/>
            <person name="Pursley I."/>
            <person name="Horton D.L."/>
            <person name="Alikhan N.F."/>
            <person name="Baker D."/>
            <person name="Gharbi K."/>
            <person name="Hall N."/>
            <person name="Watson M."/>
            <person name="Adriaenssens E.M."/>
            <person name="Foster-Nyarko E."/>
            <person name="Jarju S."/>
            <person name="Secka A."/>
            <person name="Antonio M."/>
            <person name="Oren A."/>
            <person name="Chaudhuri R.R."/>
            <person name="La Ragione R."/>
            <person name="Hildebrand F."/>
            <person name="Pallen M.J."/>
        </authorList>
    </citation>
    <scope>NUCLEOTIDE SEQUENCE</scope>
    <source>
        <strain evidence="3">ChiBcolR7-354</strain>
    </source>
</reference>
<accession>A0A9D1CS45</accession>
<keyword evidence="1" id="KW-0812">Transmembrane</keyword>
<dbReference type="PANTHER" id="PTHR34978:SF3">
    <property type="entry name" value="SLR0241 PROTEIN"/>
    <property type="match status" value="1"/>
</dbReference>
<protein>
    <recommendedName>
        <fullName evidence="2">Peptidase M56 domain-containing protein</fullName>
    </recommendedName>
</protein>
<name>A0A9D1CS45_9FIRM</name>
<gene>
    <name evidence="3" type="ORF">IAB77_01960</name>
</gene>
<evidence type="ECO:0000259" key="2">
    <source>
        <dbReference type="Pfam" id="PF05569"/>
    </source>
</evidence>
<proteinExistence type="predicted"/>
<dbReference type="EMBL" id="DVGA01000026">
    <property type="protein sequence ID" value="HIQ78008.1"/>
    <property type="molecule type" value="Genomic_DNA"/>
</dbReference>
<evidence type="ECO:0000256" key="1">
    <source>
        <dbReference type="SAM" id="Phobius"/>
    </source>
</evidence>
<dbReference type="Proteomes" id="UP000824262">
    <property type="component" value="Unassembled WGS sequence"/>
</dbReference>
<feature type="domain" description="Peptidase M56" evidence="2">
    <location>
        <begin position="7"/>
        <end position="291"/>
    </location>
</feature>
<sequence length="620" mass="68561">MGNIWEFLYQTLTVSIAAAVLLLIKWLLRDKLSPRWQYGVWAVLALRVLWPASTARGLFPPLALWIETLKSAAELRLNSAYAAPFEVMRLESVLPWADSAPRSVTDWLFALYIAGAAATLLWYAARYVRLCSLLKRGAAVDAETARRIAETAEKYGQRPCAAVAVPGLSSAFVCGVFRPVLAVPEGETPDGKVILHELLHLKYRDALQNVFWCCLRALHWCNPLMQYVFDRVGNDMESLCDQRVLERLEGEERREYGGILLEMANGSYARAPGTSSISNGAKNISRRIEAIARFKLYPAGMALVAACTAVALGAALLTGASGDYYLKGNDALSILAAARLSRCTTVAGVLDTYHKGLLFGNVRCLATVAPAGEQEELYYEVQKWQNDTWIDTFASQFDTYDPVFFNLFADGEGGYTAEIGFFRPEYDSEGALHENYLLLPVEVWSEGGGYVARAAGEPRPLRDTWRYDAGTMPVYSRARCEFDGGEVEVELYNFALVDYWFPSAHNLMDGSVPEPDAQYNNYGISAEVTIRFDEDAGIDTGHMTLNARLTGSGDGVWDGAEDLESGDNVPMVTGDTATFFCFMSLYRPEEIPEPPEAIELKLMDNGETLFMETLELEAAG</sequence>
<dbReference type="CDD" id="cd07341">
    <property type="entry name" value="M56_BlaR1_MecR1_like"/>
    <property type="match status" value="1"/>
</dbReference>
<keyword evidence="1" id="KW-0472">Membrane</keyword>
<dbReference type="InterPro" id="IPR052173">
    <property type="entry name" value="Beta-lactam_resp_regulator"/>
</dbReference>
<organism evidence="3 4">
    <name type="scientific">Candidatus Scatomorpha intestinavium</name>
    <dbReference type="NCBI Taxonomy" id="2840922"/>
    <lineage>
        <taxon>Bacteria</taxon>
        <taxon>Bacillati</taxon>
        <taxon>Bacillota</taxon>
        <taxon>Clostridia</taxon>
        <taxon>Eubacteriales</taxon>
        <taxon>Candidatus Scatomorpha</taxon>
    </lineage>
</organism>
<dbReference type="PANTHER" id="PTHR34978">
    <property type="entry name" value="POSSIBLE SENSOR-TRANSDUCER PROTEIN BLAR"/>
    <property type="match status" value="1"/>
</dbReference>